<evidence type="ECO:0000256" key="3">
    <source>
        <dbReference type="ARBA" id="ARBA00022448"/>
    </source>
</evidence>
<evidence type="ECO:0000256" key="9">
    <source>
        <dbReference type="SAM" id="SignalP"/>
    </source>
</evidence>
<dbReference type="AlphaFoldDB" id="A0A1C3KDR8"/>
<protein>
    <submittedName>
        <fullName evidence="10">Mitochondrial import inner membrane translocase subunit TIM16, putative</fullName>
    </submittedName>
</protein>
<dbReference type="Gene3D" id="1.10.287.110">
    <property type="entry name" value="DnaJ domain"/>
    <property type="match status" value="1"/>
</dbReference>
<evidence type="ECO:0000313" key="10">
    <source>
        <dbReference type="EMBL" id="SBT71742.1"/>
    </source>
</evidence>
<keyword evidence="9" id="KW-0732">Signal</keyword>
<evidence type="ECO:0000256" key="7">
    <source>
        <dbReference type="ARBA" id="ARBA00023128"/>
    </source>
</evidence>
<evidence type="ECO:0000256" key="1">
    <source>
        <dbReference type="ARBA" id="ARBA00004637"/>
    </source>
</evidence>
<reference evidence="10 11" key="1">
    <citation type="submission" date="2016-06" db="EMBL/GenBank/DDBJ databases">
        <authorList>
            <consortium name="Pathogen Informatics"/>
        </authorList>
    </citation>
    <scope>NUCLEOTIDE SEQUENCE [LARGE SCALE GENOMIC DNA]</scope>
    <source>
        <strain evidence="10">PmlGA01</strain>
    </source>
</reference>
<gene>
    <name evidence="10" type="primary">PAM16</name>
    <name evidence="10" type="ORF">PMLGA01_100022300</name>
</gene>
<keyword evidence="6" id="KW-0811">Translocation</keyword>
<dbReference type="GO" id="GO:0030150">
    <property type="term" value="P:protein import into mitochondrial matrix"/>
    <property type="evidence" value="ECO:0007669"/>
    <property type="project" value="InterPro"/>
</dbReference>
<comment type="subcellular location">
    <subcellularLocation>
        <location evidence="1">Mitochondrion inner membrane</location>
        <topology evidence="1">Peripheral membrane protein</topology>
    </subcellularLocation>
</comment>
<keyword evidence="3" id="KW-0813">Transport</keyword>
<evidence type="ECO:0000256" key="2">
    <source>
        <dbReference type="ARBA" id="ARBA00008817"/>
    </source>
</evidence>
<dbReference type="InterPro" id="IPR036869">
    <property type="entry name" value="J_dom_sf"/>
</dbReference>
<evidence type="ECO:0000256" key="5">
    <source>
        <dbReference type="ARBA" id="ARBA00022927"/>
    </source>
</evidence>
<feature type="signal peptide" evidence="9">
    <location>
        <begin position="1"/>
        <end position="23"/>
    </location>
</feature>
<dbReference type="PANTHER" id="PTHR12388">
    <property type="entry name" value="MITOCHONDRIA ASSOCIATED GRANULOCYTE MACROPHAGE CSF SIGNALING MOLECULE"/>
    <property type="match status" value="1"/>
</dbReference>
<evidence type="ECO:0000256" key="4">
    <source>
        <dbReference type="ARBA" id="ARBA00022792"/>
    </source>
</evidence>
<dbReference type="VEuPathDB" id="PlasmoDB:PmUG01_10031100"/>
<dbReference type="InterPro" id="IPR005341">
    <property type="entry name" value="Tim16"/>
</dbReference>
<sequence length="124" mass="14460">MLPFRPLSQFVFQFLIITSTALGKAFIQAYKEIIKNKHNTHFIKEKYNSCMNVEEALNILNLDKNKIYKKLSKEELISLKEEINNRHLVLNKLNEKSGPYNGSAYIQKKAQVAKEVLLQHLKLQ</sequence>
<dbReference type="PANTHER" id="PTHR12388:SF0">
    <property type="entry name" value="MITOCHONDRIAL IMPORT INNER MEMBRANE TRANSLOCASE SUBUNIT TIM16"/>
    <property type="match status" value="1"/>
</dbReference>
<evidence type="ECO:0000256" key="6">
    <source>
        <dbReference type="ARBA" id="ARBA00023010"/>
    </source>
</evidence>
<feature type="chain" id="PRO_5008677686" evidence="9">
    <location>
        <begin position="24"/>
        <end position="124"/>
    </location>
</feature>
<evidence type="ECO:0000313" key="11">
    <source>
        <dbReference type="Proteomes" id="UP000219799"/>
    </source>
</evidence>
<keyword evidence="8" id="KW-0472">Membrane</keyword>
<dbReference type="GO" id="GO:0005744">
    <property type="term" value="C:TIM23 mitochondrial import inner membrane translocase complex"/>
    <property type="evidence" value="ECO:0007669"/>
    <property type="project" value="InterPro"/>
</dbReference>
<name>A0A1C3KDR8_PLAMA</name>
<dbReference type="Proteomes" id="UP000219799">
    <property type="component" value="Chromosome 10"/>
</dbReference>
<keyword evidence="4" id="KW-0999">Mitochondrion inner membrane</keyword>
<evidence type="ECO:0000256" key="8">
    <source>
        <dbReference type="ARBA" id="ARBA00023136"/>
    </source>
</evidence>
<dbReference type="EMBL" id="LT594498">
    <property type="protein sequence ID" value="SBT71742.1"/>
    <property type="molecule type" value="Genomic_DNA"/>
</dbReference>
<keyword evidence="7" id="KW-0496">Mitochondrion</keyword>
<organism evidence="10 11">
    <name type="scientific">Plasmodium malariae</name>
    <dbReference type="NCBI Taxonomy" id="5858"/>
    <lineage>
        <taxon>Eukaryota</taxon>
        <taxon>Sar</taxon>
        <taxon>Alveolata</taxon>
        <taxon>Apicomplexa</taxon>
        <taxon>Aconoidasida</taxon>
        <taxon>Haemosporida</taxon>
        <taxon>Plasmodiidae</taxon>
        <taxon>Plasmodium</taxon>
        <taxon>Plasmodium (Plasmodium)</taxon>
    </lineage>
</organism>
<comment type="similarity">
    <text evidence="2">Belongs to the TIM16/PAM16 family.</text>
</comment>
<proteinExistence type="inferred from homology"/>
<accession>A0A1C3KDR8</accession>
<keyword evidence="5" id="KW-0653">Protein transport</keyword>